<proteinExistence type="predicted"/>
<feature type="region of interest" description="Disordered" evidence="1">
    <location>
        <begin position="125"/>
        <end position="144"/>
    </location>
</feature>
<dbReference type="Proteomes" id="UP000000305">
    <property type="component" value="Unassembled WGS sequence"/>
</dbReference>
<evidence type="ECO:0000313" key="3">
    <source>
        <dbReference type="Proteomes" id="UP000000305"/>
    </source>
</evidence>
<dbReference type="KEGG" id="dpx:DAPPUDRAFT_101005"/>
<organism evidence="2 3">
    <name type="scientific">Daphnia pulex</name>
    <name type="common">Water flea</name>
    <dbReference type="NCBI Taxonomy" id="6669"/>
    <lineage>
        <taxon>Eukaryota</taxon>
        <taxon>Metazoa</taxon>
        <taxon>Ecdysozoa</taxon>
        <taxon>Arthropoda</taxon>
        <taxon>Crustacea</taxon>
        <taxon>Branchiopoda</taxon>
        <taxon>Diplostraca</taxon>
        <taxon>Cladocera</taxon>
        <taxon>Anomopoda</taxon>
        <taxon>Daphniidae</taxon>
        <taxon>Daphnia</taxon>
    </lineage>
</organism>
<reference evidence="2 3" key="1">
    <citation type="journal article" date="2011" name="Science">
        <title>The ecoresponsive genome of Daphnia pulex.</title>
        <authorList>
            <person name="Colbourne J.K."/>
            <person name="Pfrender M.E."/>
            <person name="Gilbert D."/>
            <person name="Thomas W.K."/>
            <person name="Tucker A."/>
            <person name="Oakley T.H."/>
            <person name="Tokishita S."/>
            <person name="Aerts A."/>
            <person name="Arnold G.J."/>
            <person name="Basu M.K."/>
            <person name="Bauer D.J."/>
            <person name="Caceres C.E."/>
            <person name="Carmel L."/>
            <person name="Casola C."/>
            <person name="Choi J.H."/>
            <person name="Detter J.C."/>
            <person name="Dong Q."/>
            <person name="Dusheyko S."/>
            <person name="Eads B.D."/>
            <person name="Frohlich T."/>
            <person name="Geiler-Samerotte K.A."/>
            <person name="Gerlach D."/>
            <person name="Hatcher P."/>
            <person name="Jogdeo S."/>
            <person name="Krijgsveld J."/>
            <person name="Kriventseva E.V."/>
            <person name="Kultz D."/>
            <person name="Laforsch C."/>
            <person name="Lindquist E."/>
            <person name="Lopez J."/>
            <person name="Manak J.R."/>
            <person name="Muller J."/>
            <person name="Pangilinan J."/>
            <person name="Patwardhan R.P."/>
            <person name="Pitluck S."/>
            <person name="Pritham E.J."/>
            <person name="Rechtsteiner A."/>
            <person name="Rho M."/>
            <person name="Rogozin I.B."/>
            <person name="Sakarya O."/>
            <person name="Salamov A."/>
            <person name="Schaack S."/>
            <person name="Shapiro H."/>
            <person name="Shiga Y."/>
            <person name="Skalitzky C."/>
            <person name="Smith Z."/>
            <person name="Souvorov A."/>
            <person name="Sung W."/>
            <person name="Tang Z."/>
            <person name="Tsuchiya D."/>
            <person name="Tu H."/>
            <person name="Vos H."/>
            <person name="Wang M."/>
            <person name="Wolf Y.I."/>
            <person name="Yamagata H."/>
            <person name="Yamada T."/>
            <person name="Ye Y."/>
            <person name="Shaw J.R."/>
            <person name="Andrews J."/>
            <person name="Crease T.J."/>
            <person name="Tang H."/>
            <person name="Lucas S.M."/>
            <person name="Robertson H.M."/>
            <person name="Bork P."/>
            <person name="Koonin E.V."/>
            <person name="Zdobnov E.M."/>
            <person name="Grigoriev I.V."/>
            <person name="Lynch M."/>
            <person name="Boore J.L."/>
        </authorList>
    </citation>
    <scope>NUCLEOTIDE SEQUENCE [LARGE SCALE GENOMIC DNA]</scope>
</reference>
<keyword evidence="3" id="KW-1185">Reference proteome</keyword>
<dbReference type="AlphaFoldDB" id="E9GBY1"/>
<dbReference type="HOGENOM" id="CLU_850629_0_0_1"/>
<protein>
    <submittedName>
        <fullName evidence="2">Uncharacterized protein</fullName>
    </submittedName>
</protein>
<feature type="region of interest" description="Disordered" evidence="1">
    <location>
        <begin position="93"/>
        <end position="117"/>
    </location>
</feature>
<evidence type="ECO:0000313" key="2">
    <source>
        <dbReference type="EMBL" id="EFX83035.1"/>
    </source>
</evidence>
<gene>
    <name evidence="2" type="ORF">DAPPUDRAFT_101005</name>
</gene>
<dbReference type="EMBL" id="GL732538">
    <property type="protein sequence ID" value="EFX83035.1"/>
    <property type="molecule type" value="Genomic_DNA"/>
</dbReference>
<name>E9GBY1_DAPPU</name>
<accession>E9GBY1</accession>
<feature type="region of interest" description="Disordered" evidence="1">
    <location>
        <begin position="57"/>
        <end position="78"/>
    </location>
</feature>
<dbReference type="InParanoid" id="E9GBY1"/>
<dbReference type="PhylomeDB" id="E9GBY1"/>
<sequence>MENLCFLFGCLSLTEKRKRTFEYEDEGIGHRRPKRICLTKSSELNVGLQNIGEKIRLERPNKRPKMDAGDSPLPRDTGMEVDKNVEEIAHNLPRDEKNNRHRLTTHPEPNPLSVRNTNRFNTLPAGRIGKGQLTRQPDCGHSSLKKNLVVNSSDRGRIVDSKGPNVTVENVKDLNSLLDSKRKEFANFKIPRKVESHPSDSLTGSQLNVTYAPEVDETPTPKMPKKPEVTIKQAEDLIFGYSISHLWISNDERNLDTLINLDSKRKELATFKIPRKVESHPSGSLTGSQLNVTCAPEVDETPTPKMPKKKKVTFKQAEDQIFWYISY</sequence>
<evidence type="ECO:0000256" key="1">
    <source>
        <dbReference type="SAM" id="MobiDB-lite"/>
    </source>
</evidence>
<feature type="compositionally biased region" description="Basic and acidic residues" evidence="1">
    <location>
        <begin position="57"/>
        <end position="68"/>
    </location>
</feature>